<comment type="caution">
    <text evidence="1">The sequence shown here is derived from an EMBL/GenBank/DDBJ whole genome shotgun (WGS) entry which is preliminary data.</text>
</comment>
<evidence type="ECO:0000313" key="1">
    <source>
        <dbReference type="EMBL" id="RON51399.1"/>
    </source>
</evidence>
<proteinExistence type="predicted"/>
<dbReference type="Proteomes" id="UP000285349">
    <property type="component" value="Unassembled WGS sequence"/>
</dbReference>
<dbReference type="AlphaFoldDB" id="A0A423KF41"/>
<dbReference type="RefSeq" id="WP_123508415.1">
    <property type="nucleotide sequence ID" value="NZ_JBNDIR010000004.1"/>
</dbReference>
<name>A0A423KF41_9PSED</name>
<sequence length="88" mass="9371">MNAHMPMTSNDSDTPVLMVATEAPLDVLHDSAAGRFLAGTQMMESLASLDISQAKGADVQQLAQAAAMLLRDGCDVMDVLGRRIRARV</sequence>
<accession>A0A423KF41</accession>
<dbReference type="EMBL" id="MOBQ01000004">
    <property type="protein sequence ID" value="RON51399.1"/>
    <property type="molecule type" value="Genomic_DNA"/>
</dbReference>
<evidence type="ECO:0000313" key="2">
    <source>
        <dbReference type="Proteomes" id="UP000285349"/>
    </source>
</evidence>
<protein>
    <submittedName>
        <fullName evidence="1">Short-chain dehydrogenase</fullName>
    </submittedName>
</protein>
<reference evidence="1 2" key="1">
    <citation type="submission" date="2016-10" db="EMBL/GenBank/DDBJ databases">
        <title>Comparative genome analysis of multiple Pseudomonas spp. focuses on biocontrol and plant growth promoting traits.</title>
        <authorList>
            <person name="Tao X.-Y."/>
            <person name="Taylor C.G."/>
        </authorList>
    </citation>
    <scope>NUCLEOTIDE SEQUENCE [LARGE SCALE GENOMIC DNA]</scope>
    <source>
        <strain evidence="1 2">37A10</strain>
    </source>
</reference>
<dbReference type="OrthoDB" id="7027245at2"/>
<organism evidence="1 2">
    <name type="scientific">Pseudomonas frederiksbergensis</name>
    <dbReference type="NCBI Taxonomy" id="104087"/>
    <lineage>
        <taxon>Bacteria</taxon>
        <taxon>Pseudomonadati</taxon>
        <taxon>Pseudomonadota</taxon>
        <taxon>Gammaproteobacteria</taxon>
        <taxon>Pseudomonadales</taxon>
        <taxon>Pseudomonadaceae</taxon>
        <taxon>Pseudomonas</taxon>
    </lineage>
</organism>
<gene>
    <name evidence="1" type="ORF">BK666_03920</name>
</gene>